<organism evidence="2 3">
    <name type="scientific">Colwellia maritima</name>
    <dbReference type="NCBI Taxonomy" id="2912588"/>
    <lineage>
        <taxon>Bacteria</taxon>
        <taxon>Pseudomonadati</taxon>
        <taxon>Pseudomonadota</taxon>
        <taxon>Gammaproteobacteria</taxon>
        <taxon>Alteromonadales</taxon>
        <taxon>Colwelliaceae</taxon>
        <taxon>Colwellia</taxon>
    </lineage>
</organism>
<reference evidence="2" key="1">
    <citation type="submission" date="2022-01" db="EMBL/GenBank/DDBJ databases">
        <title>Colwellia maritima, isolated from seawater.</title>
        <authorList>
            <person name="Kristyanto S."/>
            <person name="Jung J."/>
            <person name="Jeon C.O."/>
        </authorList>
    </citation>
    <scope>NUCLEOTIDE SEQUENCE</scope>
    <source>
        <strain evidence="2">MSW7</strain>
    </source>
</reference>
<comment type="caution">
    <text evidence="2">The sequence shown here is derived from an EMBL/GenBank/DDBJ whole genome shotgun (WGS) entry which is preliminary data.</text>
</comment>
<feature type="signal peptide" evidence="1">
    <location>
        <begin position="1"/>
        <end position="22"/>
    </location>
</feature>
<evidence type="ECO:0008006" key="4">
    <source>
        <dbReference type="Google" id="ProtNLM"/>
    </source>
</evidence>
<protein>
    <recommendedName>
        <fullName evidence="4">Serine aminopeptidase S33 domain-containing protein</fullName>
    </recommendedName>
</protein>
<dbReference type="Gene3D" id="3.40.50.1820">
    <property type="entry name" value="alpha/beta hydrolase"/>
    <property type="match status" value="1"/>
</dbReference>
<gene>
    <name evidence="2" type="ORF">L3081_03020</name>
</gene>
<accession>A0ABS9WXC7</accession>
<dbReference type="RefSeq" id="WP_242283334.1">
    <property type="nucleotide sequence ID" value="NZ_JAKKSL010000001.1"/>
</dbReference>
<evidence type="ECO:0000313" key="2">
    <source>
        <dbReference type="EMBL" id="MCI2282556.1"/>
    </source>
</evidence>
<keyword evidence="3" id="KW-1185">Reference proteome</keyword>
<dbReference type="SUPFAM" id="SSF53474">
    <property type="entry name" value="alpha/beta-Hydrolases"/>
    <property type="match status" value="1"/>
</dbReference>
<dbReference type="Proteomes" id="UP001139646">
    <property type="component" value="Unassembled WGS sequence"/>
</dbReference>
<evidence type="ECO:0000313" key="3">
    <source>
        <dbReference type="Proteomes" id="UP001139646"/>
    </source>
</evidence>
<evidence type="ECO:0000256" key="1">
    <source>
        <dbReference type="SAM" id="SignalP"/>
    </source>
</evidence>
<sequence length="263" mass="29421">MIFLRSIIVLASMMLSVSFYSAATEPLVNITEIVSPKVLPVKLSANDEFILSADYYAGDNRSGGVLVLHDCENKRGAYSVVADKLAEQGLHILLVDLRGYGESVSQTYSRIKAKNKAVDIVSFQGEMARITAHWSKDLMVAYQFLVKKIDKSKGISVVSSGCSAAYTVALAENVQLNSMVMITPQMTYGDKERYKNLIDIPVYFITSVNHLDSYETADELFTWNGEKHSKMEIFKGTSHNYQLIHRKKYLANAIAIWVKDNLN</sequence>
<name>A0ABS9WXC7_9GAMM</name>
<keyword evidence="1" id="KW-0732">Signal</keyword>
<dbReference type="EMBL" id="JAKKSL010000001">
    <property type="protein sequence ID" value="MCI2282556.1"/>
    <property type="molecule type" value="Genomic_DNA"/>
</dbReference>
<proteinExistence type="predicted"/>
<feature type="chain" id="PRO_5046939053" description="Serine aminopeptidase S33 domain-containing protein" evidence="1">
    <location>
        <begin position="23"/>
        <end position="263"/>
    </location>
</feature>
<dbReference type="InterPro" id="IPR029058">
    <property type="entry name" value="AB_hydrolase_fold"/>
</dbReference>